<proteinExistence type="predicted"/>
<dbReference type="GO" id="GO:0004674">
    <property type="term" value="F:protein serine/threonine kinase activity"/>
    <property type="evidence" value="ECO:0007669"/>
    <property type="project" value="TreeGrafter"/>
</dbReference>
<dbReference type="InterPro" id="IPR000719">
    <property type="entry name" value="Prot_kinase_dom"/>
</dbReference>
<feature type="domain" description="Protein kinase" evidence="1">
    <location>
        <begin position="29"/>
        <end position="320"/>
    </location>
</feature>
<name>A0A1H3ZFS5_9GAMM</name>
<dbReference type="EMBL" id="FNRJ01000002">
    <property type="protein sequence ID" value="SEA22550.1"/>
    <property type="molecule type" value="Genomic_DNA"/>
</dbReference>
<dbReference type="PROSITE" id="PS50011">
    <property type="entry name" value="PROTEIN_KINASE_DOM"/>
    <property type="match status" value="1"/>
</dbReference>
<dbReference type="STRING" id="1122198.SAMN02745729_10225"/>
<accession>A0A1H3ZFS5</accession>
<dbReference type="GO" id="GO:0005524">
    <property type="term" value="F:ATP binding"/>
    <property type="evidence" value="ECO:0007669"/>
    <property type="project" value="InterPro"/>
</dbReference>
<dbReference type="SMART" id="SM00220">
    <property type="entry name" value="S_TKc"/>
    <property type="match status" value="1"/>
</dbReference>
<gene>
    <name evidence="2" type="ORF">SAMN02745729_10225</name>
</gene>
<dbReference type="InterPro" id="IPR011009">
    <property type="entry name" value="Kinase-like_dom_sf"/>
</dbReference>
<organism evidence="2 3">
    <name type="scientific">Marinobacterium iners DSM 11526</name>
    <dbReference type="NCBI Taxonomy" id="1122198"/>
    <lineage>
        <taxon>Bacteria</taxon>
        <taxon>Pseudomonadati</taxon>
        <taxon>Pseudomonadota</taxon>
        <taxon>Gammaproteobacteria</taxon>
        <taxon>Oceanospirillales</taxon>
        <taxon>Oceanospirillaceae</taxon>
        <taxon>Marinobacterium</taxon>
    </lineage>
</organism>
<evidence type="ECO:0000259" key="1">
    <source>
        <dbReference type="PROSITE" id="PS50011"/>
    </source>
</evidence>
<evidence type="ECO:0000313" key="2">
    <source>
        <dbReference type="EMBL" id="SEA22550.1"/>
    </source>
</evidence>
<dbReference type="RefSeq" id="WP_175527567.1">
    <property type="nucleotide sequence ID" value="NZ_FNRJ01000002.1"/>
</dbReference>
<dbReference type="PANTHER" id="PTHR44329">
    <property type="entry name" value="SERINE/THREONINE-PROTEIN KINASE TNNI3K-RELATED"/>
    <property type="match status" value="1"/>
</dbReference>
<keyword evidence="2" id="KW-0418">Kinase</keyword>
<dbReference type="SUPFAM" id="SSF56112">
    <property type="entry name" value="Protein kinase-like (PK-like)"/>
    <property type="match status" value="1"/>
</dbReference>
<dbReference type="Pfam" id="PF00069">
    <property type="entry name" value="Pkinase"/>
    <property type="match status" value="1"/>
</dbReference>
<evidence type="ECO:0000313" key="3">
    <source>
        <dbReference type="Proteomes" id="UP000242469"/>
    </source>
</evidence>
<dbReference type="InterPro" id="IPR051681">
    <property type="entry name" value="Ser/Thr_Kinases-Pseudokinases"/>
</dbReference>
<sequence length="471" mass="52835">MSEQAKQTSEQANSSVKKRLVHDQYGAEYECPELLGEGGQGKVWKTNHQNTLVKTFYRKDPDKEKRWFDHVQWVLRQDLEGLSIAAPKALIQKPVPGYVMELMDGLHPLSAEMEGSFTSLVGGEGLTGFLKTGGLKRRLLLLAELANTLARLHAKGLAYGDLSPNNIFVSERVKDARVWLIDCDNICTNERSGWEHLHTPGYGAPEVVRGESGVNSLTDAWSFAVIAYQLLTLQHPLVGVLVEDGEPELEEQAYRGELPWVCDPDDDCNEATGGIPMEMVASKRMQGLFHRCFEQGRLRAWDRPTLTEWRSVLDDATTMLLDCHNSDCRSSFLRNSSCPFCDTEADAANSVLLIALVYSSDPELERKLMQTGYGRVLNRGETASLKRVPAGTALFHESSEVCQVRLDDKGLAVKVVPGNRIRLVLDGKEQEITRGILLDYDKKQGRNYFLHLTPAQQSDEYATHPVWAFRW</sequence>
<dbReference type="Proteomes" id="UP000242469">
    <property type="component" value="Unassembled WGS sequence"/>
</dbReference>
<dbReference type="Gene3D" id="1.10.510.10">
    <property type="entry name" value="Transferase(Phosphotransferase) domain 1"/>
    <property type="match status" value="1"/>
</dbReference>
<keyword evidence="3" id="KW-1185">Reference proteome</keyword>
<dbReference type="AlphaFoldDB" id="A0A1H3ZFS5"/>
<keyword evidence="2" id="KW-0808">Transferase</keyword>
<protein>
    <submittedName>
        <fullName evidence="2">Protein kinase domain-containing protein</fullName>
    </submittedName>
</protein>
<reference evidence="3" key="1">
    <citation type="submission" date="2016-10" db="EMBL/GenBank/DDBJ databases">
        <authorList>
            <person name="Varghese N."/>
            <person name="Submissions S."/>
        </authorList>
    </citation>
    <scope>NUCLEOTIDE SEQUENCE [LARGE SCALE GENOMIC DNA]</scope>
    <source>
        <strain evidence="3">DSM 11526</strain>
    </source>
</reference>